<dbReference type="Proteomes" id="UP000239494">
    <property type="component" value="Unassembled WGS sequence"/>
</dbReference>
<evidence type="ECO:0000256" key="4">
    <source>
        <dbReference type="ARBA" id="ARBA00023315"/>
    </source>
</evidence>
<feature type="domain" description="Ketosynthase family 3 (KS3)" evidence="8">
    <location>
        <begin position="22"/>
        <end position="447"/>
    </location>
</feature>
<evidence type="ECO:0000313" key="10">
    <source>
        <dbReference type="EMBL" id="PRY39630.1"/>
    </source>
</evidence>
<dbReference type="SUPFAM" id="SSF51735">
    <property type="entry name" value="NAD(P)-binding Rossmann-fold domains"/>
    <property type="match status" value="4"/>
</dbReference>
<feature type="active site" description="Proton acceptor; for dehydratase activity" evidence="5">
    <location>
        <position position="2604"/>
    </location>
</feature>
<dbReference type="SMART" id="SM01294">
    <property type="entry name" value="PKS_PP_betabranch"/>
    <property type="match status" value="2"/>
</dbReference>
<dbReference type="InterPro" id="IPR013968">
    <property type="entry name" value="PKS_KR"/>
</dbReference>
<dbReference type="InterPro" id="IPR049551">
    <property type="entry name" value="PKS_DH_C"/>
</dbReference>
<gene>
    <name evidence="10" type="ORF">CLV43_107215</name>
</gene>
<keyword evidence="1" id="KW-0596">Phosphopantetheine</keyword>
<dbReference type="InterPro" id="IPR032821">
    <property type="entry name" value="PKS_assoc"/>
</dbReference>
<dbReference type="FunFam" id="3.40.47.10:FF:000019">
    <property type="entry name" value="Polyketide synthase type I"/>
    <property type="match status" value="2"/>
</dbReference>
<dbReference type="InterPro" id="IPR016035">
    <property type="entry name" value="Acyl_Trfase/lysoPLipase"/>
</dbReference>
<dbReference type="PANTHER" id="PTHR43775:SF51">
    <property type="entry name" value="INACTIVE PHENOLPHTHIOCEROL SYNTHESIS POLYKETIDE SYNTHASE TYPE I PKS1-RELATED"/>
    <property type="match status" value="1"/>
</dbReference>
<feature type="region of interest" description="N-terminal hotdog fold" evidence="5">
    <location>
        <begin position="916"/>
        <end position="1038"/>
    </location>
</feature>
<dbReference type="InterPro" id="IPR009081">
    <property type="entry name" value="PP-bd_ACP"/>
</dbReference>
<evidence type="ECO:0000313" key="11">
    <source>
        <dbReference type="Proteomes" id="UP000239494"/>
    </source>
</evidence>
<dbReference type="InterPro" id="IPR036291">
    <property type="entry name" value="NAD(P)-bd_dom_sf"/>
</dbReference>
<feature type="region of interest" description="C-terminal hotdog fold" evidence="5">
    <location>
        <begin position="1051"/>
        <end position="1187"/>
    </location>
</feature>
<dbReference type="SUPFAM" id="SSF47336">
    <property type="entry name" value="ACP-like"/>
    <property type="match status" value="2"/>
</dbReference>
<dbReference type="InterPro" id="IPR014030">
    <property type="entry name" value="Ketoacyl_synth_N"/>
</dbReference>
<feature type="region of interest" description="C-terminal hotdog fold" evidence="5">
    <location>
        <begin position="2706"/>
        <end position="2842"/>
    </location>
</feature>
<dbReference type="FunFam" id="3.40.366.10:FF:000002">
    <property type="entry name" value="Probable polyketide synthase 2"/>
    <property type="match status" value="2"/>
</dbReference>
<dbReference type="Pfam" id="PF02801">
    <property type="entry name" value="Ketoacyl-synt_C"/>
    <property type="match status" value="2"/>
</dbReference>
<dbReference type="InterPro" id="IPR049552">
    <property type="entry name" value="PKS_DH_N"/>
</dbReference>
<keyword evidence="2" id="KW-0597">Phosphoprotein</keyword>
<dbReference type="Pfam" id="PF14765">
    <property type="entry name" value="PS-DH"/>
    <property type="match status" value="2"/>
</dbReference>
<dbReference type="InterPro" id="IPR042104">
    <property type="entry name" value="PKS_dehydratase_sf"/>
</dbReference>
<dbReference type="SUPFAM" id="SSF55048">
    <property type="entry name" value="Probable ACP-binding domain of malonyl-CoA ACP transacylase"/>
    <property type="match status" value="2"/>
</dbReference>
<dbReference type="Pfam" id="PF00109">
    <property type="entry name" value="ketoacyl-synt"/>
    <property type="match status" value="2"/>
</dbReference>
<comment type="caution">
    <text evidence="5">Lacks conserved residue(s) required for the propagation of feature annotation.</text>
</comment>
<dbReference type="InterPro" id="IPR057326">
    <property type="entry name" value="KR_dom"/>
</dbReference>
<dbReference type="Gene3D" id="3.30.70.3290">
    <property type="match status" value="2"/>
</dbReference>
<dbReference type="PANTHER" id="PTHR43775">
    <property type="entry name" value="FATTY ACID SYNTHASE"/>
    <property type="match status" value="1"/>
</dbReference>
<dbReference type="Pfam" id="PF16197">
    <property type="entry name" value="KAsynt_C_assoc"/>
    <property type="match status" value="1"/>
</dbReference>
<comment type="caution">
    <text evidence="10">The sequence shown here is derived from an EMBL/GenBank/DDBJ whole genome shotgun (WGS) entry which is preliminary data.</text>
</comment>
<protein>
    <submittedName>
        <fullName evidence="10">Acyl transferase domain-containing protein</fullName>
    </submittedName>
</protein>
<dbReference type="InterPro" id="IPR018201">
    <property type="entry name" value="Ketoacyl_synth_AS"/>
</dbReference>
<dbReference type="InterPro" id="IPR050091">
    <property type="entry name" value="PKS_NRPS_Biosynth_Enz"/>
</dbReference>
<dbReference type="RefSeq" id="WP_106189553.1">
    <property type="nucleotide sequence ID" value="NZ_PVTF01000007.1"/>
</dbReference>
<keyword evidence="3 10" id="KW-0808">Transferase</keyword>
<dbReference type="CDD" id="cd08956">
    <property type="entry name" value="KR_3_FAS_SDR_x"/>
    <property type="match status" value="1"/>
</dbReference>
<dbReference type="GO" id="GO:0004315">
    <property type="term" value="F:3-oxoacyl-[acyl-carrier-protein] synthase activity"/>
    <property type="evidence" value="ECO:0007669"/>
    <property type="project" value="InterPro"/>
</dbReference>
<dbReference type="Gene3D" id="3.40.47.10">
    <property type="match status" value="2"/>
</dbReference>
<feature type="domain" description="Ketosynthase family 3 (KS3)" evidence="8">
    <location>
        <begin position="1698"/>
        <end position="2115"/>
    </location>
</feature>
<evidence type="ECO:0000256" key="3">
    <source>
        <dbReference type="ARBA" id="ARBA00022679"/>
    </source>
</evidence>
<dbReference type="EMBL" id="PVTF01000007">
    <property type="protein sequence ID" value="PRY39630.1"/>
    <property type="molecule type" value="Genomic_DNA"/>
</dbReference>
<dbReference type="SMART" id="SM00826">
    <property type="entry name" value="PKS_DH"/>
    <property type="match status" value="2"/>
</dbReference>
<dbReference type="InterPro" id="IPR006162">
    <property type="entry name" value="Ppantetheine_attach_site"/>
</dbReference>
<dbReference type="PROSITE" id="PS52019">
    <property type="entry name" value="PKS_MFAS_DH"/>
    <property type="match status" value="2"/>
</dbReference>
<dbReference type="SMART" id="SM00823">
    <property type="entry name" value="PKS_PP"/>
    <property type="match status" value="2"/>
</dbReference>
<dbReference type="InterPro" id="IPR036736">
    <property type="entry name" value="ACP-like_sf"/>
</dbReference>
<dbReference type="InterPro" id="IPR016039">
    <property type="entry name" value="Thiolase-like"/>
</dbReference>
<dbReference type="InterPro" id="IPR020807">
    <property type="entry name" value="PKS_DH"/>
</dbReference>
<keyword evidence="11" id="KW-1185">Reference proteome</keyword>
<dbReference type="Pfam" id="PF00550">
    <property type="entry name" value="PP-binding"/>
    <property type="match status" value="2"/>
</dbReference>
<dbReference type="GO" id="GO:0031177">
    <property type="term" value="F:phosphopantetheine binding"/>
    <property type="evidence" value="ECO:0007669"/>
    <property type="project" value="InterPro"/>
</dbReference>
<dbReference type="Pfam" id="PF08659">
    <property type="entry name" value="KR"/>
    <property type="match status" value="2"/>
</dbReference>
<accession>A0A2T0T1S7</accession>
<name>A0A2T0T1S7_9PSEU</name>
<dbReference type="Gene3D" id="1.10.1200.10">
    <property type="entry name" value="ACP-like"/>
    <property type="match status" value="2"/>
</dbReference>
<evidence type="ECO:0000256" key="1">
    <source>
        <dbReference type="ARBA" id="ARBA00022450"/>
    </source>
</evidence>
<reference evidence="10 11" key="1">
    <citation type="submission" date="2018-03" db="EMBL/GenBank/DDBJ databases">
        <title>Genomic Encyclopedia of Archaeal and Bacterial Type Strains, Phase II (KMG-II): from individual species to whole genera.</title>
        <authorList>
            <person name="Goeker M."/>
        </authorList>
    </citation>
    <scope>NUCLEOTIDE SEQUENCE [LARGE SCALE GENOMIC DNA]</scope>
    <source>
        <strain evidence="10 11">DSM 44720</strain>
    </source>
</reference>
<dbReference type="PROSITE" id="PS50075">
    <property type="entry name" value="CARRIER"/>
    <property type="match status" value="2"/>
</dbReference>
<dbReference type="SMART" id="SM00825">
    <property type="entry name" value="PKS_KS"/>
    <property type="match status" value="2"/>
</dbReference>
<dbReference type="SUPFAM" id="SSF52151">
    <property type="entry name" value="FabD/lysophospholipase-like"/>
    <property type="match status" value="2"/>
</dbReference>
<dbReference type="SMART" id="SM00827">
    <property type="entry name" value="PKS_AT"/>
    <property type="match status" value="2"/>
</dbReference>
<dbReference type="PROSITE" id="PS52004">
    <property type="entry name" value="KS3_2"/>
    <property type="match status" value="2"/>
</dbReference>
<evidence type="ECO:0000256" key="6">
    <source>
        <dbReference type="SAM" id="MobiDB-lite"/>
    </source>
</evidence>
<sequence length="3472" mass="360649">MTNDVRRPSGTGTSQDTMDSRHDPVVIVGTACRLPGGVTTPAELWRLLVDGGDVFGPFPDDRGWDVAGIYDPDPGKPGRTYVRRGGFLDDVAGFDADFFGISPREAEAMHPQQRLLLEEAWHLLERVGVDPTRVHGSAVGVFIGSENHQYGPGTANADGGAEGHLHTGTSAGVNSGRLAFQLGLRGPAMTVDTASSGAMVALHLAARSLRHGECKQAIVGGVAVMPTPGPFLAFSRQGALAPDGRCKPFSADADGTAWSEGVGLLLVERLSYAREQGHEVLAVLRGSAVNHDGASPSLTAPSGAAQEQVIRDALADAGLRPSDVDAVEAHGTGTRVGDPVEVAALQAVYGDGRTADDPLWIGSVKSNVGHTQGASGVVGVIKMVEALRHGVLPSTLHVASPTPEVDWTSGVALLAEHREWAGGDGPRRCGVSSFGISGTNAHVVLEQAPAVDPVGPTGGGPAVVPWVLSAKSAAAARTQAANLVSWLEERPDLGAVDVGRSLVADRTAFDHRLVVVGRDRDELVPRLRAAADGLPAAGVVGGADAAADGRKVVMVFAGQGSQWAGMGSALLDTSPVFADWVTRCDKALAPFVDWSLVDVLRGAPGAPALEGDEVVQPALWAVMISLAQMWRSLGVEPAAVVGHSQGEMAAACVAGALSLEDGARIVCLRSRIVARKLAGMGGLLSVTASRARVDAMLARWDGLLSVAAVNGPANVVVAGELAALAELAARCETEGVRAKRVPIDYASHSAQMEAVRDELLTGLAGLSPRTGEIPFMSTVDPGWVDTAGLDADYWFRNLRCTVQFEPAVRLLLESGHDLFLESSPHPVLTISVEDTVRDAGAEAVSVGSLRRGDGDLDRVLTGLGVLFAAGAPVDWAAVFGGAGTRVELPTYPFRHLRFWMDASPAGTGDRGPGVGHPWLSAVVPVAGSEVVVLTGGLSVAEQPWLADHAVLGRPVFPGAGFVELALRAGREAGLDRIDWLDLTAPLVLPDQDTLLLQVRIDGVDGRDRRRVDIHSRPDSASDWTHHATGALSAVGDEAVAGSSGVWPPVGAEQVEPASRYPRLAEAGLAVGPAFRGIRSLWRRGGEVFAELVLPERTRSGAFGLHPALLETAARAWSFATADDAEGVPYPTSWADVVVHTGGTSVLRVTMAATGADSTSLVATDDQGVPVVSVGAFETRPVAAETLVDVAAVPGGLFGLDWVPARSGAREPASAPVVLGADVLGLADVLRDNGVWAITAAGAADLPADAEPVDVLMCVPGGDQDPASARASADAALDVVRQCLDRNGSDRVTVVTRGAHTGEDLTAGAVWGALGAVQASHPGRVHLVDLDAPADALLLRALAADEPRLAVRDGLLLVPVLGRVTAGRTPVDWSPDGTVLVAGNPQGAAGRLARHLEAEHGMRYVVLYDPWDGGAVRDVVAAEQAEHPVTAVVVAPDHADGSSWDNADLAWALHEATLDLDLRAFVLFSSAAAVTGEAAGAEFAADAYLTSLAQQRNALGLPSRALAWGTSADGLTETGRAALVRAGLPPLTDEQVVPLFDAAMTADRPVVLPMAVDLRALRARGDVPPLLRGLVETRSQEPEVVEPQPVATTRFAHLPVDERHRALADLVLAESAVVLGRSAADRLDRTREFRKLGFDSLSGVELRHRLVAALEVDLPTSLIYDHPTPDRLVEFLSGKLFGDAADAGGTTAVAPADAGEPIAIVGMACRFPGGISSPEDLWQLVVSGQHVLSDFPTDRGWDLEGLFTGASSTRSGGFLDDVAAFDSDFFGISPREALAMDPQQRLLLETSWEALERSGIAPSSVRGTRSGVFIGTFGSGYASLVADRDDAQGFVMTGTTPSVLSGRLSYFLGMEGPAVTVDTACSSSLVALHWAEQALRTGDCSLALAGGVTVMSTADTFVEFSRQGGLSSDGRCKAFSDSADGTGWSEGVGMLVLERLSDAERLGHRVLAVVRGSAVNQDGASNGLTAPNGPSQQRVIKQALANSGLSPSEVDVVEAHGTGTRLGDPIEAQALLATYGQDRDRPLLLGSVKSNIGHSQGAAGVAGVIKMVMAMQNELLPKTLHVTEPSSHVDWSAGAVELLTEQVKWPATGKPRRAAVSSFGVSGTNAHVVLEQARATGARPVRESTGPVPWVLSGKSAAAVREQAGNLVSWLADRPDVRPVDVAHSLVSTRSLFDHRVVVVGSGHDELVAGLLAASAGVSAPGVVSGERGEGERKVAFLFPGQGSQWVGMGVALLDASPVFAESIARCAEALAPFVGWSLVDVLRGADGAPPLAGDDVVQPVLWAVMVSLAAVWRSWGVVPAAVVGHSQGEIAAACVAGALSLEDGARIVCLRSRLVANELSGRGGMASVSASRADVESRLVQWDGRLSVAAVNGPSNVVVSGEVEALDELIAACLAEGVRAKKVAVAYASHSAQMEQLEGAILEGLAVLEPRSSEVPFLSTVTGDWLDTSTMDAGYWFRNLRETVQLETALRVLLESGHGVFVESSPHPILTVGVEDTIEDAGADAVLVGSLRRDDGGLDRVLTGLGALFVAGVPVDWASVFGGAGVTVDLPTYAFQHERYWPEATTGAGLTLTSVDVAGGRGTVLSGELSIRRLPWLVDHVVAGRVFFPGTGFVELVTRAADEVGCDRIEELTLTAPLVLPAEGVVPVQVWLGPADEEGRRELGVFSRADEEWVRHAGGAVVVGTKSVDTAFAAGQWPPRDAEPVPIEGFYEEIVDAGLAYGPMFRGLVAVWQRGDEVFAETALPEAIQDQAGAYGLHPALFDAVLHPVFIADLGVEPGALPFSWEGVGLHATGASSLRVRMTRTGDTVSIVAADHAGAPVVVVESLSLRLMSGDRAAGSGGPGRDSLFAVDWTPVRPETTADLGTPVVLGPDVLGVRAGLRAAGVSCAEAADVAALRAGGVVPKVVVTSVVGHHDVVASTHGLAGDVLEMIQQWLAAEELADSRLVVVSRGAVSGDDLAAAAVWGLVRSAQIENPDRFVLVDWDGGDLPLAAVLGSGESQALLEKGEVRVGRLGRMSGVDPGPHLGWDPDGTVLVTGGTGGLGGALARHLVVEHGMRNLVLLSRSGPAAQGAAELVADLEANGASVEVAACDTADRDDLAAALARIPADRPLTAVVHTAGVLDDGVVESLSRDRVSGVLRPKVDGGWHLHELTLGMPLRGFVVFSSVVGVMGNGGQSGYGAGNAFLDGLVVTRRASGLPGVSLAWGVWDSGTGMTGSLLDRDMARLGRDGVGVLSVPDGLGLFDVAVGSGAVNVVPVRWDWTALRTRLVVPWVLRGLLGVRRRAVGSGSPGAAAEGLAGRVRGLGPEEARTAVMAVVRSEVGVVLGLGTGAGVEMGREFRKLGFDSLLGVELRNRLGVVTGLRLPATLVYDHPSPEAVADYILKDVTAGDPTARPGSPLDELDRLERALNASPPEDDEHKAIADRLEVLVLRFRQPMRSTAARSEDEIKSSSVGELLDLIDQEFGPA</sequence>
<dbReference type="PROSITE" id="PS00606">
    <property type="entry name" value="KS3_1"/>
    <property type="match status" value="1"/>
</dbReference>
<feature type="region of interest" description="N-terminal hotdog fold" evidence="5">
    <location>
        <begin position="2561"/>
        <end position="2692"/>
    </location>
</feature>
<dbReference type="InterPro" id="IPR016036">
    <property type="entry name" value="Malonyl_transacylase_ACP-bd"/>
</dbReference>
<evidence type="ECO:0000256" key="5">
    <source>
        <dbReference type="PROSITE-ProRule" id="PRU01363"/>
    </source>
</evidence>
<dbReference type="GO" id="GO:0004312">
    <property type="term" value="F:fatty acid synthase activity"/>
    <property type="evidence" value="ECO:0007669"/>
    <property type="project" value="TreeGrafter"/>
</dbReference>
<dbReference type="CDD" id="cd00833">
    <property type="entry name" value="PKS"/>
    <property type="match status" value="2"/>
</dbReference>
<dbReference type="Gene3D" id="3.40.366.10">
    <property type="entry name" value="Malonyl-Coenzyme A Acyl Carrier Protein, domain 2"/>
    <property type="match status" value="2"/>
</dbReference>
<feature type="domain" description="Carrier" evidence="7">
    <location>
        <begin position="1604"/>
        <end position="1679"/>
    </location>
</feature>
<keyword evidence="4" id="KW-0012">Acyltransferase</keyword>
<proteinExistence type="predicted"/>
<evidence type="ECO:0000259" key="9">
    <source>
        <dbReference type="PROSITE" id="PS52019"/>
    </source>
</evidence>
<feature type="active site" description="Proton donor; for dehydratase activity" evidence="5">
    <location>
        <position position="2767"/>
    </location>
</feature>
<dbReference type="Pfam" id="PF00698">
    <property type="entry name" value="Acyl_transf_1"/>
    <property type="match status" value="2"/>
</dbReference>
<feature type="domain" description="Carrier" evidence="7">
    <location>
        <begin position="3313"/>
        <end position="3391"/>
    </location>
</feature>
<dbReference type="InterPro" id="IPR049900">
    <property type="entry name" value="PKS_mFAS_DH"/>
</dbReference>
<feature type="domain" description="PKS/mFAS DH" evidence="9">
    <location>
        <begin position="916"/>
        <end position="1187"/>
    </location>
</feature>
<dbReference type="Pfam" id="PF22953">
    <property type="entry name" value="SpnB_Rossmann"/>
    <property type="match status" value="1"/>
</dbReference>
<dbReference type="OrthoDB" id="9778690at2"/>
<dbReference type="InterPro" id="IPR001227">
    <property type="entry name" value="Ac_transferase_dom_sf"/>
</dbReference>
<dbReference type="InterPro" id="IPR014031">
    <property type="entry name" value="Ketoacyl_synth_C"/>
</dbReference>
<dbReference type="Gene3D" id="3.40.50.720">
    <property type="entry name" value="NAD(P)-binding Rossmann-like Domain"/>
    <property type="match status" value="2"/>
</dbReference>
<dbReference type="InterPro" id="IPR020806">
    <property type="entry name" value="PKS_PP-bd"/>
</dbReference>
<dbReference type="Pfam" id="PF21089">
    <property type="entry name" value="PKS_DH_N"/>
    <property type="match status" value="2"/>
</dbReference>
<dbReference type="GO" id="GO:0006633">
    <property type="term" value="P:fatty acid biosynthetic process"/>
    <property type="evidence" value="ECO:0007669"/>
    <property type="project" value="InterPro"/>
</dbReference>
<evidence type="ECO:0000259" key="8">
    <source>
        <dbReference type="PROSITE" id="PS52004"/>
    </source>
</evidence>
<dbReference type="PROSITE" id="PS00012">
    <property type="entry name" value="PHOSPHOPANTETHEINE"/>
    <property type="match status" value="2"/>
</dbReference>
<feature type="region of interest" description="Disordered" evidence="6">
    <location>
        <begin position="1"/>
        <end position="22"/>
    </location>
</feature>
<dbReference type="InterPro" id="IPR014043">
    <property type="entry name" value="Acyl_transferase_dom"/>
</dbReference>
<organism evidence="10 11">
    <name type="scientific">Umezawaea tangerina</name>
    <dbReference type="NCBI Taxonomy" id="84725"/>
    <lineage>
        <taxon>Bacteria</taxon>
        <taxon>Bacillati</taxon>
        <taxon>Actinomycetota</taxon>
        <taxon>Actinomycetes</taxon>
        <taxon>Pseudonocardiales</taxon>
        <taxon>Pseudonocardiaceae</taxon>
        <taxon>Umezawaea</taxon>
    </lineage>
</organism>
<evidence type="ECO:0000256" key="2">
    <source>
        <dbReference type="ARBA" id="ARBA00022553"/>
    </source>
</evidence>
<dbReference type="SUPFAM" id="SSF53901">
    <property type="entry name" value="Thiolase-like"/>
    <property type="match status" value="2"/>
</dbReference>
<dbReference type="Pfam" id="PF22621">
    <property type="entry name" value="CurL-like_PKS_C"/>
    <property type="match status" value="1"/>
</dbReference>
<dbReference type="Gene3D" id="3.10.129.110">
    <property type="entry name" value="Polyketide synthase dehydratase"/>
    <property type="match status" value="2"/>
</dbReference>
<evidence type="ECO:0000259" key="7">
    <source>
        <dbReference type="PROSITE" id="PS50075"/>
    </source>
</evidence>
<dbReference type="InterPro" id="IPR055123">
    <property type="entry name" value="SpnB-like_Rossmann"/>
</dbReference>
<dbReference type="InterPro" id="IPR020841">
    <property type="entry name" value="PKS_Beta-ketoAc_synthase_dom"/>
</dbReference>
<dbReference type="SMART" id="SM00822">
    <property type="entry name" value="PKS_KR"/>
    <property type="match status" value="1"/>
</dbReference>
<feature type="domain" description="PKS/mFAS DH" evidence="9">
    <location>
        <begin position="2561"/>
        <end position="2842"/>
    </location>
</feature>